<dbReference type="PANTHER" id="PTHR46082">
    <property type="entry name" value="ATP/GTP-BINDING PROTEIN-RELATED"/>
    <property type="match status" value="1"/>
</dbReference>
<evidence type="ECO:0000256" key="1">
    <source>
        <dbReference type="SAM" id="MobiDB-lite"/>
    </source>
</evidence>
<organism evidence="3 4">
    <name type="scientific">Streptomyces echinatus</name>
    <dbReference type="NCBI Taxonomy" id="67293"/>
    <lineage>
        <taxon>Bacteria</taxon>
        <taxon>Bacillati</taxon>
        <taxon>Actinomycetota</taxon>
        <taxon>Actinomycetes</taxon>
        <taxon>Kitasatosporales</taxon>
        <taxon>Streptomycetaceae</taxon>
        <taxon>Streptomyces</taxon>
    </lineage>
</organism>
<dbReference type="InterPro" id="IPR027417">
    <property type="entry name" value="P-loop_NTPase"/>
</dbReference>
<dbReference type="AlphaFoldDB" id="A0A7W9UVQ5"/>
<gene>
    <name evidence="3" type="ORF">FHS34_008479</name>
</gene>
<comment type="caution">
    <text evidence="3">The sequence shown here is derived from an EMBL/GenBank/DDBJ whole genome shotgun (WGS) entry which is preliminary data.</text>
</comment>
<evidence type="ECO:0000259" key="2">
    <source>
        <dbReference type="Pfam" id="PF00931"/>
    </source>
</evidence>
<dbReference type="SUPFAM" id="SSF48452">
    <property type="entry name" value="TPR-like"/>
    <property type="match status" value="3"/>
</dbReference>
<dbReference type="SUPFAM" id="SSF52540">
    <property type="entry name" value="P-loop containing nucleoside triphosphate hydrolases"/>
    <property type="match status" value="1"/>
</dbReference>
<feature type="region of interest" description="Disordered" evidence="1">
    <location>
        <begin position="349"/>
        <end position="374"/>
    </location>
</feature>
<dbReference type="Pfam" id="PF13374">
    <property type="entry name" value="TPR_10"/>
    <property type="match status" value="6"/>
</dbReference>
<dbReference type="Pfam" id="PF00931">
    <property type="entry name" value="NB-ARC"/>
    <property type="match status" value="1"/>
</dbReference>
<protein>
    <recommendedName>
        <fullName evidence="2">NB-ARC domain-containing protein</fullName>
    </recommendedName>
</protein>
<dbReference type="PANTHER" id="PTHR46082:SF6">
    <property type="entry name" value="AAA+ ATPASE DOMAIN-CONTAINING PROTEIN-RELATED"/>
    <property type="match status" value="1"/>
</dbReference>
<dbReference type="Gene3D" id="3.40.50.300">
    <property type="entry name" value="P-loop containing nucleotide triphosphate hydrolases"/>
    <property type="match status" value="1"/>
</dbReference>
<name>A0A7W9UVQ5_9ACTN</name>
<dbReference type="Gene3D" id="1.25.40.10">
    <property type="entry name" value="Tetratricopeptide repeat domain"/>
    <property type="match status" value="2"/>
</dbReference>
<accession>A0A7W9UVQ5</accession>
<dbReference type="InterPro" id="IPR002182">
    <property type="entry name" value="NB-ARC"/>
</dbReference>
<dbReference type="InterPro" id="IPR011990">
    <property type="entry name" value="TPR-like_helical_dom_sf"/>
</dbReference>
<feature type="domain" description="NB-ARC" evidence="2">
    <location>
        <begin position="89"/>
        <end position="222"/>
    </location>
</feature>
<evidence type="ECO:0000313" key="3">
    <source>
        <dbReference type="EMBL" id="MBB5932958.1"/>
    </source>
</evidence>
<dbReference type="Proteomes" id="UP000585836">
    <property type="component" value="Unassembled WGS sequence"/>
</dbReference>
<dbReference type="EMBL" id="JACHJK010000041">
    <property type="protein sequence ID" value="MBB5932958.1"/>
    <property type="molecule type" value="Genomic_DNA"/>
</dbReference>
<sequence length="916" mass="96448">MEQGQPWEGIAEAGTVGGDHVDFRGGIFHGTVIGTTMANRPPASWPHQVGTIPASAVCFQDRAEVARLAAALADGGAAVVTQPAPAGVVVGLGGVGKTQLAAHYARTAWQAGNLDVLVWITATTPQSIITDYTQAATELLGTDPADPQAATAFLAWLEPKAGQRPCRWLAVLDDVTDPADLNGLWPPTSPTGRTLVTTRRQDAALTTGRHRIPVGVFTPAESLAYLTRALPTHTESDGQLAGLAQDLGHLPLALSQAAAYLTDTSMPVTDYRQILADRTTALRDAAPPALPDGQALAVAATWSLSIEHADRLPPVGLARPLLQLAASLDAHGIPDTVLTSTPACTYLDRHRTSPNAPVPTPASPGTGTPEQEVPERDARLALSVLRRFSLIERTPDTPHTAVRVHQLVQRAVRDALTPDQNQQTARAAADALLAVWPDSERDTALAQTLRANAAALTGHAEDVLYEFDGVHGVLVRVGSSLGNTGQVVAAVEHFQRIAGVARGRLGPAHPHTLAVRGELVRWRGEAGDAAGAADASAELLEHMTRVLGNEHPTTLSARGNLARFRGEAGDAAGAADSLAELLADQVRVLGDEHPYTLAVRGELVRWRWKAGDAAGATAASAKLLEHMERVLGNEHPTTLSARGNLACFRGEAGDAAGAADAFADLLTDQVRVLGDDHPDTLTTRHNLACFRGEAGDAAGAADAFADLLADRVRVLGYDHPSTLTTRGNVACFRGEAGDAAGAADAFADLLADRVRALGDDHPDTLATRRYVARWRGRAGDAAGAAAAYTELVEHVVRVLGPDHPDTLTARGNIAYWRGKAGDAAGAAAAFADLLTDRVRVLGDDHPSTLTTRHNLAWCQGEAGDAAGAADAFAKLLADRVRVLGYDHPDTIATRPHVAYWRGMQLLMNRPMNEQDQ</sequence>
<dbReference type="GO" id="GO:0043531">
    <property type="term" value="F:ADP binding"/>
    <property type="evidence" value="ECO:0007669"/>
    <property type="project" value="InterPro"/>
</dbReference>
<proteinExistence type="predicted"/>
<evidence type="ECO:0000313" key="4">
    <source>
        <dbReference type="Proteomes" id="UP000585836"/>
    </source>
</evidence>
<dbReference type="RefSeq" id="WP_313149779.1">
    <property type="nucleotide sequence ID" value="NZ_BAAAWF010000090.1"/>
</dbReference>
<dbReference type="InterPro" id="IPR053137">
    <property type="entry name" value="NLR-like"/>
</dbReference>
<keyword evidence="4" id="KW-1185">Reference proteome</keyword>
<reference evidence="3 4" key="1">
    <citation type="submission" date="2020-08" db="EMBL/GenBank/DDBJ databases">
        <title>Genomic Encyclopedia of Type Strains, Phase III (KMG-III): the genomes of soil and plant-associated and newly described type strains.</title>
        <authorList>
            <person name="Whitman W."/>
        </authorList>
    </citation>
    <scope>NUCLEOTIDE SEQUENCE [LARGE SCALE GENOMIC DNA]</scope>
    <source>
        <strain evidence="3 4">CECT 3313</strain>
    </source>
</reference>